<reference evidence="6" key="1">
    <citation type="submission" date="2017-09" db="EMBL/GenBank/DDBJ databases">
        <title>Depth-based differentiation of microbial function through sediment-hosted aquifers and enrichment of novel symbionts in the deep terrestrial subsurface.</title>
        <authorList>
            <person name="Probst A.J."/>
            <person name="Ladd B."/>
            <person name="Jarett J.K."/>
            <person name="Geller-Mcgrath D.E."/>
            <person name="Sieber C.M.K."/>
            <person name="Emerson J.B."/>
            <person name="Anantharaman K."/>
            <person name="Thomas B.C."/>
            <person name="Malmstrom R."/>
            <person name="Stieglmeier M."/>
            <person name="Klingl A."/>
            <person name="Woyke T."/>
            <person name="Ryan C.M."/>
            <person name="Banfield J.F."/>
        </authorList>
    </citation>
    <scope>NUCLEOTIDE SEQUENCE [LARGE SCALE GENOMIC DNA]</scope>
</reference>
<sequence>MKHCYFCTNNIKAMDYKNTETLKKFVDSRGKLLGKKETNLCVKHQRKLAQAVKRARFLALLPFVE</sequence>
<dbReference type="NCBIfam" id="TIGR00165">
    <property type="entry name" value="S18"/>
    <property type="match status" value="1"/>
</dbReference>
<dbReference type="PANTHER" id="PTHR13479">
    <property type="entry name" value="30S RIBOSOMAL PROTEIN S18"/>
    <property type="match status" value="1"/>
</dbReference>
<evidence type="ECO:0000313" key="5">
    <source>
        <dbReference type="EMBL" id="PIS13527.1"/>
    </source>
</evidence>
<dbReference type="PANTHER" id="PTHR13479:SF40">
    <property type="entry name" value="SMALL RIBOSOMAL SUBUNIT PROTEIN BS18M"/>
    <property type="match status" value="1"/>
</dbReference>
<evidence type="ECO:0000256" key="3">
    <source>
        <dbReference type="ARBA" id="ARBA00023274"/>
    </source>
</evidence>
<comment type="similarity">
    <text evidence="1 4">Belongs to the bacterial ribosomal protein bS18 family.</text>
</comment>
<keyword evidence="3 4" id="KW-0687">Ribonucleoprotein</keyword>
<dbReference type="GO" id="GO:0070181">
    <property type="term" value="F:small ribosomal subunit rRNA binding"/>
    <property type="evidence" value="ECO:0007669"/>
    <property type="project" value="TreeGrafter"/>
</dbReference>
<dbReference type="InterPro" id="IPR036870">
    <property type="entry name" value="Ribosomal_bS18_sf"/>
</dbReference>
<dbReference type="GO" id="GO:0006412">
    <property type="term" value="P:translation"/>
    <property type="evidence" value="ECO:0007669"/>
    <property type="project" value="InterPro"/>
</dbReference>
<accession>A0A2H0WLJ8</accession>
<dbReference type="SUPFAM" id="SSF46911">
    <property type="entry name" value="Ribosomal protein S18"/>
    <property type="match status" value="1"/>
</dbReference>
<gene>
    <name evidence="5" type="primary">rpsR</name>
    <name evidence="5" type="ORF">COT67_01325</name>
</gene>
<comment type="caution">
    <text evidence="5">The sequence shown here is derived from an EMBL/GenBank/DDBJ whole genome shotgun (WGS) entry which is preliminary data.</text>
</comment>
<dbReference type="EMBL" id="PEZL01000018">
    <property type="protein sequence ID" value="PIS13527.1"/>
    <property type="molecule type" value="Genomic_DNA"/>
</dbReference>
<evidence type="ECO:0000256" key="2">
    <source>
        <dbReference type="ARBA" id="ARBA00022980"/>
    </source>
</evidence>
<evidence type="ECO:0000256" key="4">
    <source>
        <dbReference type="RuleBase" id="RU003910"/>
    </source>
</evidence>
<proteinExistence type="inferred from homology"/>
<protein>
    <submittedName>
        <fullName evidence="5">30S ribosomal protein S18</fullName>
    </submittedName>
</protein>
<evidence type="ECO:0000313" key="6">
    <source>
        <dbReference type="Proteomes" id="UP000230353"/>
    </source>
</evidence>
<dbReference type="GO" id="GO:0022627">
    <property type="term" value="C:cytosolic small ribosomal subunit"/>
    <property type="evidence" value="ECO:0007669"/>
    <property type="project" value="TreeGrafter"/>
</dbReference>
<organism evidence="5 6">
    <name type="scientific">Candidatus Tagabacteria bacterium CG09_land_8_20_14_0_10_41_14</name>
    <dbReference type="NCBI Taxonomy" id="1975021"/>
    <lineage>
        <taxon>Bacteria</taxon>
        <taxon>Candidatus Tagaibacteriota</taxon>
    </lineage>
</organism>
<dbReference type="GO" id="GO:0003735">
    <property type="term" value="F:structural constituent of ribosome"/>
    <property type="evidence" value="ECO:0007669"/>
    <property type="project" value="InterPro"/>
</dbReference>
<dbReference type="Pfam" id="PF01084">
    <property type="entry name" value="Ribosomal_S18"/>
    <property type="match status" value="1"/>
</dbReference>
<dbReference type="Proteomes" id="UP000230353">
    <property type="component" value="Unassembled WGS sequence"/>
</dbReference>
<evidence type="ECO:0000256" key="1">
    <source>
        <dbReference type="ARBA" id="ARBA00005589"/>
    </source>
</evidence>
<dbReference type="PRINTS" id="PR00974">
    <property type="entry name" value="RIBOSOMALS18"/>
</dbReference>
<keyword evidence="2 4" id="KW-0689">Ribosomal protein</keyword>
<dbReference type="AlphaFoldDB" id="A0A2H0WLJ8"/>
<dbReference type="InterPro" id="IPR001648">
    <property type="entry name" value="Ribosomal_bS18"/>
</dbReference>
<dbReference type="Gene3D" id="4.10.640.10">
    <property type="entry name" value="Ribosomal protein S18"/>
    <property type="match status" value="1"/>
</dbReference>
<name>A0A2H0WLJ8_9BACT</name>